<keyword evidence="2" id="KW-1185">Reference proteome</keyword>
<name>A0A418YCF7_9GAMM</name>
<reference evidence="1 2" key="1">
    <citation type="submission" date="2018-09" db="EMBL/GenBank/DDBJ databases">
        <authorList>
            <person name="Wang F."/>
        </authorList>
    </citation>
    <scope>NUCLEOTIDE SEQUENCE [LARGE SCALE GENOMIC DNA]</scope>
    <source>
        <strain evidence="1 2">PLHSC7-2</strain>
    </source>
</reference>
<dbReference type="RefSeq" id="WP_119911400.1">
    <property type="nucleotide sequence ID" value="NZ_QZCH01000019.1"/>
</dbReference>
<accession>A0A418YCF7</accession>
<evidence type="ECO:0000313" key="2">
    <source>
        <dbReference type="Proteomes" id="UP000283255"/>
    </source>
</evidence>
<evidence type="ECO:0000313" key="1">
    <source>
        <dbReference type="EMBL" id="RJG42209.1"/>
    </source>
</evidence>
<dbReference type="Proteomes" id="UP000283255">
    <property type="component" value="Unassembled WGS sequence"/>
</dbReference>
<sequence length="212" mass="24128">MAYPKIDLPFKYRHTCWICAEPSLSWLALPQNPSKGLDCPHPPLSLPVCQECGSLANSAKVTAQDATELRQQLHQALRQKYRKHLDIGNNWTKQELELSEFEDKSFAGFKKSAWMMFEIARDRVEFAGWPLALDGVELAIMPDRHFEFDGIQYNNVASAISAHAKQFDVLEDYLVALVNKLGPSRFKAALQYARQYPTFDKTEIPQLLVGID</sequence>
<reference evidence="1 2" key="2">
    <citation type="submission" date="2019-01" db="EMBL/GenBank/DDBJ databases">
        <title>Motilimonas pumilus sp. nov., isolated from the gut of sea cucumber (Apostichopus japonicus).</title>
        <authorList>
            <person name="Wang F.-Q."/>
            <person name="Ren L.-H."/>
            <person name="Lin Y.-W."/>
            <person name="Sun G.-H."/>
            <person name="Du Z.-J."/>
            <person name="Zhao J.-X."/>
            <person name="Liu X.-J."/>
            <person name="Liu L.-J."/>
        </authorList>
    </citation>
    <scope>NUCLEOTIDE SEQUENCE [LARGE SCALE GENOMIC DNA]</scope>
    <source>
        <strain evidence="1 2">PLHSC7-2</strain>
    </source>
</reference>
<dbReference type="OrthoDB" id="5888461at2"/>
<protein>
    <submittedName>
        <fullName evidence="1">Uncharacterized protein</fullName>
    </submittedName>
</protein>
<dbReference type="AlphaFoldDB" id="A0A418YCF7"/>
<dbReference type="EMBL" id="QZCH01000019">
    <property type="protein sequence ID" value="RJG42209.1"/>
    <property type="molecule type" value="Genomic_DNA"/>
</dbReference>
<proteinExistence type="predicted"/>
<gene>
    <name evidence="1" type="ORF">D1Z90_13980</name>
</gene>
<comment type="caution">
    <text evidence="1">The sequence shown here is derived from an EMBL/GenBank/DDBJ whole genome shotgun (WGS) entry which is preliminary data.</text>
</comment>
<organism evidence="1 2">
    <name type="scientific">Motilimonas pumila</name>
    <dbReference type="NCBI Taxonomy" id="2303987"/>
    <lineage>
        <taxon>Bacteria</taxon>
        <taxon>Pseudomonadati</taxon>
        <taxon>Pseudomonadota</taxon>
        <taxon>Gammaproteobacteria</taxon>
        <taxon>Alteromonadales</taxon>
        <taxon>Alteromonadales genera incertae sedis</taxon>
        <taxon>Motilimonas</taxon>
    </lineage>
</organism>